<keyword evidence="7" id="KW-0201">Cytochrome c-type biogenesis</keyword>
<evidence type="ECO:0000256" key="1">
    <source>
        <dbReference type="ARBA" id="ARBA00004141"/>
    </source>
</evidence>
<feature type="transmembrane region" description="Helical" evidence="10">
    <location>
        <begin position="99"/>
        <end position="120"/>
    </location>
</feature>
<dbReference type="RefSeq" id="YP_009293930.1">
    <property type="nucleotide sequence ID" value="NC_031145.1"/>
</dbReference>
<feature type="transmembrane region" description="Helical" evidence="10">
    <location>
        <begin position="178"/>
        <end position="203"/>
    </location>
</feature>
<dbReference type="GeneID" id="29069797"/>
<accession>A0A1C9CB53</accession>
<dbReference type="PANTHER" id="PTHR31272">
    <property type="entry name" value="CYTOCHROME C-TYPE BIOGENESIS PROTEIN HI_1454-RELATED"/>
    <property type="match status" value="1"/>
</dbReference>
<gene>
    <name evidence="12" type="primary">ccdA</name>
    <name evidence="12" type="ORF">Ahnf_133</name>
</gene>
<keyword evidence="4" id="KW-0150">Chloroplast</keyword>
<comment type="similarity">
    <text evidence="3">Belongs to the DsbD family.</text>
</comment>
<evidence type="ECO:0000256" key="7">
    <source>
        <dbReference type="ARBA" id="ARBA00022748"/>
    </source>
</evidence>
<evidence type="ECO:0000256" key="8">
    <source>
        <dbReference type="ARBA" id="ARBA00022989"/>
    </source>
</evidence>
<evidence type="ECO:0000256" key="10">
    <source>
        <dbReference type="SAM" id="Phobius"/>
    </source>
</evidence>
<dbReference type="InterPro" id="IPR051790">
    <property type="entry name" value="Cytochrome_c-biogenesis_DsbD"/>
</dbReference>
<evidence type="ECO:0000256" key="9">
    <source>
        <dbReference type="ARBA" id="ARBA00023136"/>
    </source>
</evidence>
<comment type="subcellular location">
    <subcellularLocation>
        <location evidence="1">Membrane</location>
        <topology evidence="1">Multi-pass membrane protein</topology>
    </subcellularLocation>
    <subcellularLocation>
        <location evidence="2">Plastid</location>
        <location evidence="2">Chloroplast</location>
    </subcellularLocation>
</comment>
<keyword evidence="6 10" id="KW-0812">Transmembrane</keyword>
<evidence type="ECO:0000256" key="4">
    <source>
        <dbReference type="ARBA" id="ARBA00022528"/>
    </source>
</evidence>
<dbReference type="PANTHER" id="PTHR31272:SF6">
    <property type="entry name" value="CYTOCHROME C-TYPE BIOGENESIS CCDA-LIKE CHLOROPLASTIC PROTEIN"/>
    <property type="match status" value="1"/>
</dbReference>
<proteinExistence type="inferred from homology"/>
<reference evidence="12" key="1">
    <citation type="journal article" date="2016" name="BMC Biol.">
        <title>Parallel evolution of highly conserved plastid genome architecture in red seaweeds and seed plants.</title>
        <authorList>
            <person name="Lee J."/>
            <person name="Cho C.H."/>
            <person name="Park S.I."/>
            <person name="Choi J.W."/>
            <person name="Song H.S."/>
            <person name="West J.A."/>
            <person name="Bhattacharya D."/>
            <person name="Yoon H.S."/>
        </authorList>
    </citation>
    <scope>NUCLEOTIDE SEQUENCE</scope>
</reference>
<keyword evidence="9 10" id="KW-0472">Membrane</keyword>
<dbReference type="EMBL" id="KX284715">
    <property type="protein sequence ID" value="AOM65618.1"/>
    <property type="molecule type" value="Genomic_DNA"/>
</dbReference>
<evidence type="ECO:0000256" key="3">
    <source>
        <dbReference type="ARBA" id="ARBA00006143"/>
    </source>
</evidence>
<feature type="transmembrane region" description="Helical" evidence="10">
    <location>
        <begin position="73"/>
        <end position="93"/>
    </location>
</feature>
<evidence type="ECO:0000256" key="6">
    <source>
        <dbReference type="ARBA" id="ARBA00022692"/>
    </source>
</evidence>
<protein>
    <submittedName>
        <fullName evidence="12">Cytochrome c biogenesis protein transmembrane region</fullName>
    </submittedName>
</protein>
<keyword evidence="5 12" id="KW-0934">Plastid</keyword>
<organism evidence="12">
    <name type="scientific">Ahnfeltia plicata</name>
    <dbReference type="NCBI Taxonomy" id="28023"/>
    <lineage>
        <taxon>Eukaryota</taxon>
        <taxon>Rhodophyta</taxon>
        <taxon>Florideophyceae</taxon>
        <taxon>Ahnfeltiophycidae</taxon>
        <taxon>Ahnfeltiales</taxon>
        <taxon>Ahnfeltiaceae</taxon>
        <taxon>Ahnfeltia</taxon>
    </lineage>
</organism>
<feature type="domain" description="Cytochrome C biogenesis protein transmembrane" evidence="11">
    <location>
        <begin position="34"/>
        <end position="201"/>
    </location>
</feature>
<dbReference type="GO" id="GO:0016020">
    <property type="term" value="C:membrane"/>
    <property type="evidence" value="ECO:0007669"/>
    <property type="project" value="UniProtKB-SubCell"/>
</dbReference>
<name>A0A1C9CB53_9FLOR</name>
<feature type="transmembrane region" description="Helical" evidence="10">
    <location>
        <begin position="147"/>
        <end position="172"/>
    </location>
</feature>
<feature type="transmembrane region" description="Helical" evidence="10">
    <location>
        <begin position="215"/>
        <end position="237"/>
    </location>
</feature>
<dbReference type="GO" id="GO:0017004">
    <property type="term" value="P:cytochrome complex assembly"/>
    <property type="evidence" value="ECO:0007669"/>
    <property type="project" value="UniProtKB-KW"/>
</dbReference>
<evidence type="ECO:0000313" key="12">
    <source>
        <dbReference type="EMBL" id="AOM65618.1"/>
    </source>
</evidence>
<dbReference type="Pfam" id="PF02683">
    <property type="entry name" value="DsbD_TM"/>
    <property type="match status" value="1"/>
</dbReference>
<dbReference type="InterPro" id="IPR003834">
    <property type="entry name" value="Cyt_c_assmbl_TM_dom"/>
</dbReference>
<geneLocation type="plastid" evidence="12"/>
<dbReference type="AlphaFoldDB" id="A0A1C9CB53"/>
<evidence type="ECO:0000256" key="2">
    <source>
        <dbReference type="ARBA" id="ARBA00004229"/>
    </source>
</evidence>
<feature type="transmembrane region" description="Helical" evidence="10">
    <location>
        <begin position="33"/>
        <end position="61"/>
    </location>
</feature>
<evidence type="ECO:0000256" key="5">
    <source>
        <dbReference type="ARBA" id="ARBA00022640"/>
    </source>
</evidence>
<dbReference type="GO" id="GO:0009507">
    <property type="term" value="C:chloroplast"/>
    <property type="evidence" value="ECO:0007669"/>
    <property type="project" value="UniProtKB-SubCell"/>
</dbReference>
<sequence>MQLNTLMPELKLYFLEQNINEFLYGHAGNITPFLIILIFLGGILTSFNPCFLATITLSVSYIKAQQDRKIRQIAFIAGLLSSLISIILLTSLFREKYSSLVLVLPVISSLFTIFIGLNLLQIIRIDGLEVNFEEVQGLRIDHRAQDYLIGFALGLSLSPCSTPILMTLLFWFSNTKNIILGCFYIIIYLMGYILPIIFIFIFSLQYNHMQAVTKVWDITIPITGSLVLGFGTFSLLAKIFT</sequence>
<keyword evidence="8 10" id="KW-1133">Transmembrane helix</keyword>
<evidence type="ECO:0000259" key="11">
    <source>
        <dbReference type="Pfam" id="PF02683"/>
    </source>
</evidence>